<dbReference type="Proteomes" id="UP000006868">
    <property type="component" value="Plasmid pSC2"/>
</dbReference>
<keyword evidence="1" id="KW-0614">Plasmid</keyword>
<gene>
    <name evidence="1" type="ORF">PPSC2_26645</name>
</gene>
<dbReference type="HOGENOM" id="CLU_095276_0_0_9"/>
<reference evidence="1 2" key="1">
    <citation type="journal article" date="2011" name="J. Bacteriol.">
        <title>Complete genome sequence of Paenibacillus polymyxa SC2, a strain of plant growth-promoting Rhizobacterium with broad-spectrum antimicrobial activity.</title>
        <authorList>
            <person name="Ma M."/>
            <person name="Wang C."/>
            <person name="Ding Y."/>
            <person name="Li L."/>
            <person name="Shen D."/>
            <person name="Jiang X."/>
            <person name="Guan D."/>
            <person name="Cao F."/>
            <person name="Chen H."/>
            <person name="Feng R."/>
            <person name="Wang X."/>
            <person name="Ge Y."/>
            <person name="Yao L."/>
            <person name="Bing X."/>
            <person name="Yang X."/>
            <person name="Li J."/>
            <person name="Du B."/>
        </authorList>
    </citation>
    <scope>NUCLEOTIDE SEQUENCE [LARGE SCALE GENOMIC DNA]</scope>
    <source>
        <strain evidence="1 2">SC2</strain>
        <plasmid evidence="2">pSC2</plasmid>
    </source>
</reference>
<dbReference type="EMBL" id="CP002214">
    <property type="protein sequence ID" value="ADO59698.1"/>
    <property type="molecule type" value="Genomic_DNA"/>
</dbReference>
<dbReference type="OrthoDB" id="2987080at2"/>
<organism evidence="1 2">
    <name type="scientific">Paenibacillus polymyxa (strain SC2)</name>
    <name type="common">Bacillus polymyxa</name>
    <dbReference type="NCBI Taxonomy" id="886882"/>
    <lineage>
        <taxon>Bacteria</taxon>
        <taxon>Bacillati</taxon>
        <taxon>Bacillota</taxon>
        <taxon>Bacilli</taxon>
        <taxon>Bacillales</taxon>
        <taxon>Paenibacillaceae</taxon>
        <taxon>Paenibacillus</taxon>
    </lineage>
</organism>
<dbReference type="eggNOG" id="ENOG50342AW">
    <property type="taxonomic scope" value="Bacteria"/>
</dbReference>
<dbReference type="PATRIC" id="fig|886882.15.peg.5628"/>
<dbReference type="KEGG" id="ppm:PPSC2_26645"/>
<evidence type="ECO:0008006" key="3">
    <source>
        <dbReference type="Google" id="ProtNLM"/>
    </source>
</evidence>
<protein>
    <recommendedName>
        <fullName evidence="3">Nucleotidyltransferase</fullName>
    </recommendedName>
</protein>
<sequence>MKPALSFEAVYGSHNYNLNRPDSDVDMMYYYNPSFEDLYNGKQAEDNIQDGSTDRKHHDVRKLPNLFYKANVNFLEILYSCSVIHYDGLYDLLAAIREEISSMNIPYLYEGCMGMYKRNYRNFQRDSHYVSPEDFKNPELNPIRARKHASSAYRITDFMKRYANQGFKDFAKAIAYDPQLNTDKVFIDSYMAMRDGKYSYVEMCEILKDQETIAEELKGYFKESKVKEDVNRYVIELVEKHVREQLALELTK</sequence>
<dbReference type="PANTHER" id="PTHR34817">
    <property type="entry name" value="NUCLEOTIDYLTRANSFERASE"/>
    <property type="match status" value="1"/>
</dbReference>
<dbReference type="RefSeq" id="WP_013386112.1">
    <property type="nucleotide sequence ID" value="NC_014628.2"/>
</dbReference>
<dbReference type="InterPro" id="IPR018775">
    <property type="entry name" value="RlaP"/>
</dbReference>
<proteinExistence type="predicted"/>
<dbReference type="Pfam" id="PF10127">
    <property type="entry name" value="RlaP"/>
    <property type="match status" value="1"/>
</dbReference>
<name>E3EJV0_PAEPS</name>
<accession>E3EJV0</accession>
<dbReference type="AlphaFoldDB" id="E3EJV0"/>
<evidence type="ECO:0000313" key="1">
    <source>
        <dbReference type="EMBL" id="ADO59698.1"/>
    </source>
</evidence>
<evidence type="ECO:0000313" key="2">
    <source>
        <dbReference type="Proteomes" id="UP000006868"/>
    </source>
</evidence>
<geneLocation type="plasmid" evidence="1 2">
    <name>pSC2</name>
</geneLocation>
<dbReference type="PANTHER" id="PTHR34817:SF1">
    <property type="entry name" value="NUCLEOTIDYLTRANSFERASE"/>
    <property type="match status" value="1"/>
</dbReference>